<dbReference type="Proteomes" id="UP000886998">
    <property type="component" value="Unassembled WGS sequence"/>
</dbReference>
<reference evidence="1" key="1">
    <citation type="submission" date="2020-08" db="EMBL/GenBank/DDBJ databases">
        <title>Multicomponent nature underlies the extraordinary mechanical properties of spider dragline silk.</title>
        <authorList>
            <person name="Kono N."/>
            <person name="Nakamura H."/>
            <person name="Mori M."/>
            <person name="Yoshida Y."/>
            <person name="Ohtoshi R."/>
            <person name="Malay A.D."/>
            <person name="Moran D.A.P."/>
            <person name="Tomita M."/>
            <person name="Numata K."/>
            <person name="Arakawa K."/>
        </authorList>
    </citation>
    <scope>NUCLEOTIDE SEQUENCE</scope>
</reference>
<dbReference type="EMBL" id="BMAV01000668">
    <property type="protein sequence ID" value="GFY38136.1"/>
    <property type="molecule type" value="Genomic_DNA"/>
</dbReference>
<dbReference type="AlphaFoldDB" id="A0A8X6WQB2"/>
<evidence type="ECO:0000313" key="1">
    <source>
        <dbReference type="EMBL" id="GFY38136.1"/>
    </source>
</evidence>
<gene>
    <name evidence="1" type="primary">Wcon_00664</name>
    <name evidence="1" type="ORF">TNIN_396561</name>
    <name evidence="2" type="ORF">TNIN_51411</name>
</gene>
<protein>
    <submittedName>
        <fullName evidence="1">Uncharacterized protein</fullName>
    </submittedName>
</protein>
<dbReference type="OrthoDB" id="6420529at2759"/>
<organism evidence="1 3">
    <name type="scientific">Trichonephila inaurata madagascariensis</name>
    <dbReference type="NCBI Taxonomy" id="2747483"/>
    <lineage>
        <taxon>Eukaryota</taxon>
        <taxon>Metazoa</taxon>
        <taxon>Ecdysozoa</taxon>
        <taxon>Arthropoda</taxon>
        <taxon>Chelicerata</taxon>
        <taxon>Arachnida</taxon>
        <taxon>Araneae</taxon>
        <taxon>Araneomorphae</taxon>
        <taxon>Entelegynae</taxon>
        <taxon>Araneoidea</taxon>
        <taxon>Nephilidae</taxon>
        <taxon>Trichonephila</taxon>
        <taxon>Trichonephila inaurata</taxon>
    </lineage>
</organism>
<proteinExistence type="predicted"/>
<comment type="caution">
    <text evidence="1">The sequence shown here is derived from an EMBL/GenBank/DDBJ whole genome shotgun (WGS) entry which is preliminary data.</text>
</comment>
<evidence type="ECO:0000313" key="2">
    <source>
        <dbReference type="EMBL" id="GFY48004.1"/>
    </source>
</evidence>
<name>A0A8X6WQB2_9ARAC</name>
<accession>A0A8X6WQB2</accession>
<dbReference type="EMBL" id="BMAV01006268">
    <property type="protein sequence ID" value="GFY48004.1"/>
    <property type="molecule type" value="Genomic_DNA"/>
</dbReference>
<evidence type="ECO:0000313" key="3">
    <source>
        <dbReference type="Proteomes" id="UP000886998"/>
    </source>
</evidence>
<sequence length="355" mass="42313">MHYQVPRLRFMALHKIAVSLWCSNDAVYMFRQFYRLPSCKRKEKAWEKVENAVVRKTNNITSKYTLAENLENELLDAIKMVGYYIWNMKQYIDEGNFIPTGYPNILCWTPHGTIDTGKSIAVVLRDEQFLINRRYKLACIYCLQDDIRALWDKMSLREFFYKEIPNEIVLHDLAIYWSFYIDGKSVSIKNWIRGSVGKFGLERAFIHGSKPAALYFLQKLRADEKDESFAIYFDYFRLKYVPSLNGRSEHYADLIYCLLTGMNEKQRSRVFERYSYTILQFFLEYPFYYLLETIMNEAMAYISDECQELLLNYVERINRVMNPVRGTRKISGLEKIKLRQTKNRLQDFLDSKVNP</sequence>
<keyword evidence="3" id="KW-1185">Reference proteome</keyword>